<organism evidence="2 3">
    <name type="scientific">Coniochaeta pulveracea</name>
    <dbReference type="NCBI Taxonomy" id="177199"/>
    <lineage>
        <taxon>Eukaryota</taxon>
        <taxon>Fungi</taxon>
        <taxon>Dikarya</taxon>
        <taxon>Ascomycota</taxon>
        <taxon>Pezizomycotina</taxon>
        <taxon>Sordariomycetes</taxon>
        <taxon>Sordariomycetidae</taxon>
        <taxon>Coniochaetales</taxon>
        <taxon>Coniochaetaceae</taxon>
        <taxon>Coniochaeta</taxon>
    </lineage>
</organism>
<sequence>MSTFRRASEQPVRFRRFSQHASEDIFHDVPLHSARLACRGSSRRTPISSTCPENRVRHRTHEDVPSRQPHVNNCPRSHRASLVPMRALLLALRQVRWISGAEKNHPSRHGTEDYLRSKQRPRDRHSCEHAVVLWLVY</sequence>
<evidence type="ECO:0000256" key="1">
    <source>
        <dbReference type="SAM" id="MobiDB-lite"/>
    </source>
</evidence>
<dbReference type="Proteomes" id="UP000275385">
    <property type="component" value="Unassembled WGS sequence"/>
</dbReference>
<proteinExistence type="predicted"/>
<feature type="compositionally biased region" description="Polar residues" evidence="1">
    <location>
        <begin position="43"/>
        <end position="52"/>
    </location>
</feature>
<reference evidence="2 3" key="1">
    <citation type="submission" date="2018-08" db="EMBL/GenBank/DDBJ databases">
        <title>Draft genome of the lignicolous fungus Coniochaeta pulveracea.</title>
        <authorList>
            <person name="Borstlap C.J."/>
            <person name="De Witt R.N."/>
            <person name="Botha A."/>
            <person name="Volschenk H."/>
        </authorList>
    </citation>
    <scope>NUCLEOTIDE SEQUENCE [LARGE SCALE GENOMIC DNA]</scope>
    <source>
        <strain evidence="2 3">CAB683</strain>
    </source>
</reference>
<comment type="caution">
    <text evidence="2">The sequence shown here is derived from an EMBL/GenBank/DDBJ whole genome shotgun (WGS) entry which is preliminary data.</text>
</comment>
<evidence type="ECO:0000313" key="3">
    <source>
        <dbReference type="Proteomes" id="UP000275385"/>
    </source>
</evidence>
<keyword evidence="3" id="KW-1185">Reference proteome</keyword>
<dbReference type="EMBL" id="QVQW01000061">
    <property type="protein sequence ID" value="RKU42133.1"/>
    <property type="molecule type" value="Genomic_DNA"/>
</dbReference>
<name>A0A420Y2M5_9PEZI</name>
<feature type="region of interest" description="Disordered" evidence="1">
    <location>
        <begin position="42"/>
        <end position="77"/>
    </location>
</feature>
<gene>
    <name evidence="2" type="ORF">DL546_009926</name>
</gene>
<evidence type="ECO:0000313" key="2">
    <source>
        <dbReference type="EMBL" id="RKU42133.1"/>
    </source>
</evidence>
<protein>
    <submittedName>
        <fullName evidence="2">Uncharacterized protein</fullName>
    </submittedName>
</protein>
<dbReference type="AlphaFoldDB" id="A0A420Y2M5"/>
<accession>A0A420Y2M5</accession>